<dbReference type="RefSeq" id="WP_109726222.1">
    <property type="nucleotide sequence ID" value="NZ_QGDI01000004.1"/>
</dbReference>
<gene>
    <name evidence="2" type="ORF">IE37_01433</name>
</gene>
<protein>
    <recommendedName>
        <fullName evidence="1">Peptidase M16C associated domain-containing protein</fullName>
    </recommendedName>
</protein>
<name>A0A315Y0E0_RUMFL</name>
<dbReference type="OrthoDB" id="9762027at2"/>
<accession>A0A315Y0E0</accession>
<reference evidence="2 3" key="1">
    <citation type="submission" date="2018-05" db="EMBL/GenBank/DDBJ databases">
        <title>The Hungate 1000. A catalogue of reference genomes from the rumen microbiome.</title>
        <authorList>
            <person name="Kelly W."/>
        </authorList>
    </citation>
    <scope>NUCLEOTIDE SEQUENCE [LARGE SCALE GENOMIC DNA]</scope>
    <source>
        <strain evidence="2 3">SAb67</strain>
    </source>
</reference>
<evidence type="ECO:0000313" key="3">
    <source>
        <dbReference type="Proteomes" id="UP000245720"/>
    </source>
</evidence>
<proteinExistence type="predicted"/>
<evidence type="ECO:0000313" key="2">
    <source>
        <dbReference type="EMBL" id="PWJ13625.1"/>
    </source>
</evidence>
<dbReference type="GO" id="GO:0004222">
    <property type="term" value="F:metalloendopeptidase activity"/>
    <property type="evidence" value="ECO:0007669"/>
    <property type="project" value="TreeGrafter"/>
</dbReference>
<dbReference type="GO" id="GO:0046872">
    <property type="term" value="F:metal ion binding"/>
    <property type="evidence" value="ECO:0007669"/>
    <property type="project" value="InterPro"/>
</dbReference>
<comment type="caution">
    <text evidence="2">The sequence shown here is derived from an EMBL/GenBank/DDBJ whole genome shotgun (WGS) entry which is preliminary data.</text>
</comment>
<dbReference type="AlphaFoldDB" id="A0A315Y0E0"/>
<dbReference type="PANTHER" id="PTHR43016">
    <property type="entry name" value="PRESEQUENCE PROTEASE"/>
    <property type="match status" value="1"/>
</dbReference>
<dbReference type="InterPro" id="IPR011249">
    <property type="entry name" value="Metalloenz_LuxS/M16"/>
</dbReference>
<dbReference type="Gene3D" id="3.30.830.10">
    <property type="entry name" value="Metalloenzyme, LuxS/M16 peptidase-like"/>
    <property type="match status" value="4"/>
</dbReference>
<dbReference type="InterPro" id="IPR055130">
    <property type="entry name" value="PreP_C"/>
</dbReference>
<dbReference type="InterPro" id="IPR013578">
    <property type="entry name" value="Peptidase_M16C_assoc"/>
</dbReference>
<dbReference type="Pfam" id="PF08367">
    <property type="entry name" value="M16C_assoc"/>
    <property type="match status" value="1"/>
</dbReference>
<dbReference type="STRING" id="1265.SAMN02910280_2869"/>
<dbReference type="Proteomes" id="UP000245720">
    <property type="component" value="Unassembled WGS sequence"/>
</dbReference>
<sequence>MKVNDIIHGFTVTRTAPAPDCGSELIEMQHIKTGARLVWLKNSGENKLFSVAFKTPPTDDTGIFHILEHSVLGGSEKYPVKEPFLELMKGTMNTFLNAMTYPDKTVFPVSSRNDTDFMNLTRVYLDAVFAPAIYYNPNIFYQEGWHIEMRSSSDTPVYKGVVFNEMKGAMSSVYSRMESDMMQALYPDSCYRFESGGLPESIPDLSYEQFIQGHKTYYHPSNAYIYLDGPVDIDSVLELIDGEYLCRFDKREVENDIPVQAPIAPTVKKSYYEISPDEEESNHTYYLIGKVLGSWQDREKITAASVLGEALTGSNDAPLKRALLDTGLCLDVSLEVSDGIMQPFGCIAINNTDEENCGSLKETLRSAVSELCEKGIGSELLTAAINRLEFRYRAGGEPRGLTRNINALSAWLYGGDPLLYLEMGEVFDSLRAKTESGYFEELLRQWLLEEEGTAELYLLPSRTYGDEQKADEAKRLAAIVDGLACEEKDVIVEQNRKLDEWQQSVDTAEQLATMPHLAISEVGEEPLSFDTEVTDINGITVLRHPSSDEGIAAVSLYFSLADCTEEELSAAAAMSELLGELPTADSSAAELQRRITGLLGSISYNVDVFSKQGVTDKCSPYFSVTARFLDKNTDEALALIAEIITKTSFDDKDTVKELLLQTDENYKQSIIANGHTYSMTRVRASLSAESAVTELVSGYEGYKRIHEAVKAPEKLIAAVKTLSSRIVCRARLTASVTGDISPEALITALPEGDAPAVKEMSFRLDLPAKQGVVIPAGVSYSAMAFPDNSADTAVRKVLFRALSLEYLWNEVRVKGGAYGTGAFMTASGEQSFFSYRDPSPAATLDICAKAADFTEQYCAGEPDITQYIISSVAKDEPLMSDGNKSRKADGLWFRGITDEERAAEKKRMLGVTAQQLREAAEKLRTTGNICVMGTESAMEGLDLVKDTLA</sequence>
<dbReference type="EMBL" id="QGDI01000004">
    <property type="protein sequence ID" value="PWJ13625.1"/>
    <property type="molecule type" value="Genomic_DNA"/>
</dbReference>
<dbReference type="Pfam" id="PF05193">
    <property type="entry name" value="Peptidase_M16_C"/>
    <property type="match status" value="1"/>
</dbReference>
<feature type="domain" description="Peptidase M16C associated" evidence="1">
    <location>
        <begin position="458"/>
        <end position="708"/>
    </location>
</feature>
<dbReference type="InterPro" id="IPR007863">
    <property type="entry name" value="Peptidase_M16_C"/>
</dbReference>
<dbReference type="SMART" id="SM01264">
    <property type="entry name" value="M16C_associated"/>
    <property type="match status" value="1"/>
</dbReference>
<dbReference type="GO" id="GO:0016485">
    <property type="term" value="P:protein processing"/>
    <property type="evidence" value="ECO:0007669"/>
    <property type="project" value="TreeGrafter"/>
</dbReference>
<dbReference type="SUPFAM" id="SSF63411">
    <property type="entry name" value="LuxS/MPP-like metallohydrolase"/>
    <property type="match status" value="4"/>
</dbReference>
<dbReference type="Pfam" id="PF22516">
    <property type="entry name" value="PreP_C"/>
    <property type="match status" value="1"/>
</dbReference>
<evidence type="ECO:0000259" key="1">
    <source>
        <dbReference type="SMART" id="SM01264"/>
    </source>
</evidence>
<dbReference type="PANTHER" id="PTHR43016:SF13">
    <property type="entry name" value="PRESEQUENCE PROTEASE, MITOCHONDRIAL"/>
    <property type="match status" value="1"/>
</dbReference>
<organism evidence="2 3">
    <name type="scientific">Ruminococcus flavefaciens</name>
    <dbReference type="NCBI Taxonomy" id="1265"/>
    <lineage>
        <taxon>Bacteria</taxon>
        <taxon>Bacillati</taxon>
        <taxon>Bacillota</taxon>
        <taxon>Clostridia</taxon>
        <taxon>Eubacteriales</taxon>
        <taxon>Oscillospiraceae</taxon>
        <taxon>Ruminococcus</taxon>
    </lineage>
</organism>